<dbReference type="PANTHER" id="PTHR34458:SF11">
    <property type="entry name" value="MD-2-RELATED LIPID-RECOGNITION DOMAIN-CONTAINING PROTEIN"/>
    <property type="match status" value="1"/>
</dbReference>
<name>A0AAF0UKE6_SOLVR</name>
<dbReference type="InterPro" id="IPR040404">
    <property type="entry name" value="Phylloplanin-like"/>
</dbReference>
<reference evidence="2" key="1">
    <citation type="submission" date="2023-08" db="EMBL/GenBank/DDBJ databases">
        <title>A de novo genome assembly of Solanum verrucosum Schlechtendal, a Mexican diploid species geographically isolated from the other diploid A-genome species in potato relatives.</title>
        <authorList>
            <person name="Hosaka K."/>
        </authorList>
    </citation>
    <scope>NUCLEOTIDE SEQUENCE</scope>
    <source>
        <tissue evidence="2">Young leaves</tissue>
    </source>
</reference>
<evidence type="ECO:0000313" key="3">
    <source>
        <dbReference type="Proteomes" id="UP001234989"/>
    </source>
</evidence>
<feature type="chain" id="PRO_5042090852" evidence="1">
    <location>
        <begin position="25"/>
        <end position="143"/>
    </location>
</feature>
<evidence type="ECO:0000256" key="1">
    <source>
        <dbReference type="SAM" id="SignalP"/>
    </source>
</evidence>
<accession>A0AAF0UKE6</accession>
<dbReference type="PANTHER" id="PTHR34458">
    <property type="entry name" value="POLLEN OLE E 1 ALLERGEN AND EXTENSIN FAMILY PROTEIN-RELATED"/>
    <property type="match status" value="1"/>
</dbReference>
<dbReference type="EMBL" id="CP133620">
    <property type="protein sequence ID" value="WMV47415.1"/>
    <property type="molecule type" value="Genomic_DNA"/>
</dbReference>
<organism evidence="2 3">
    <name type="scientific">Solanum verrucosum</name>
    <dbReference type="NCBI Taxonomy" id="315347"/>
    <lineage>
        <taxon>Eukaryota</taxon>
        <taxon>Viridiplantae</taxon>
        <taxon>Streptophyta</taxon>
        <taxon>Embryophyta</taxon>
        <taxon>Tracheophyta</taxon>
        <taxon>Spermatophyta</taxon>
        <taxon>Magnoliopsida</taxon>
        <taxon>eudicotyledons</taxon>
        <taxon>Gunneridae</taxon>
        <taxon>Pentapetalae</taxon>
        <taxon>asterids</taxon>
        <taxon>lamiids</taxon>
        <taxon>Solanales</taxon>
        <taxon>Solanaceae</taxon>
        <taxon>Solanoideae</taxon>
        <taxon>Solaneae</taxon>
        <taxon>Solanum</taxon>
    </lineage>
</organism>
<feature type="signal peptide" evidence="1">
    <location>
        <begin position="1"/>
        <end position="24"/>
    </location>
</feature>
<proteinExistence type="predicted"/>
<gene>
    <name evidence="2" type="ORF">MTR67_040800</name>
</gene>
<sequence length="143" mass="15091">MSSKLPLICLIILVYITTSSVVHGQGLIVQFENGMLACSVTGNPPGVGIPSVPVNISSDGGNTNLARLVTGPQGNIKATINFSEPSIIQTFSFSPIVATIDLPIDPNVNCTLLPTSGRLQPPISLIRIPNFGEFMVVEIEAFD</sequence>
<dbReference type="Proteomes" id="UP001234989">
    <property type="component" value="Chromosome 9"/>
</dbReference>
<keyword evidence="1" id="KW-0732">Signal</keyword>
<evidence type="ECO:0000313" key="2">
    <source>
        <dbReference type="EMBL" id="WMV47415.1"/>
    </source>
</evidence>
<keyword evidence="3" id="KW-1185">Reference proteome</keyword>
<dbReference type="AlphaFoldDB" id="A0AAF0UKE6"/>
<protein>
    <submittedName>
        <fullName evidence="2">Uncharacterized protein</fullName>
    </submittedName>
</protein>